<name>A0A507CRZ1_9FUNG</name>
<evidence type="ECO:0000256" key="3">
    <source>
        <dbReference type="ARBA" id="ARBA00022448"/>
    </source>
</evidence>
<dbReference type="GO" id="GO:0006406">
    <property type="term" value="P:mRNA export from nucleus"/>
    <property type="evidence" value="ECO:0007669"/>
    <property type="project" value="TreeGrafter"/>
</dbReference>
<dbReference type="GO" id="GO:0045893">
    <property type="term" value="P:positive regulation of DNA-templated transcription"/>
    <property type="evidence" value="ECO:0007669"/>
    <property type="project" value="TreeGrafter"/>
</dbReference>
<dbReference type="GO" id="GO:0031965">
    <property type="term" value="C:nuclear membrane"/>
    <property type="evidence" value="ECO:0007669"/>
    <property type="project" value="UniProtKB-UniRule"/>
</dbReference>
<comment type="caution">
    <text evidence="11">The sequence shown here is derived from an EMBL/GenBank/DDBJ whole genome shotgun (WGS) entry which is preliminary data.</text>
</comment>
<keyword evidence="4 9" id="KW-0509">mRNA transport</keyword>
<dbReference type="Pfam" id="PF07575">
    <property type="entry name" value="Nucleopor_Nup85"/>
    <property type="match status" value="1"/>
</dbReference>
<dbReference type="GO" id="GO:0017056">
    <property type="term" value="F:structural constituent of nuclear pore"/>
    <property type="evidence" value="ECO:0007669"/>
    <property type="project" value="TreeGrafter"/>
</dbReference>
<evidence type="ECO:0000256" key="1">
    <source>
        <dbReference type="ARBA" id="ARBA00004567"/>
    </source>
</evidence>
<reference evidence="11 12" key="1">
    <citation type="journal article" date="2019" name="Sci. Rep.">
        <title>Comparative genomics of chytrid fungi reveal insights into the obligate biotrophic and pathogenic lifestyle of Synchytrium endobioticum.</title>
        <authorList>
            <person name="van de Vossenberg B.T.L.H."/>
            <person name="Warris S."/>
            <person name="Nguyen H.D.T."/>
            <person name="van Gent-Pelzer M.P.E."/>
            <person name="Joly D.L."/>
            <person name="van de Geest H.C."/>
            <person name="Bonants P.J.M."/>
            <person name="Smith D.S."/>
            <person name="Levesque C.A."/>
            <person name="van der Lee T.A.J."/>
        </authorList>
    </citation>
    <scope>NUCLEOTIDE SEQUENCE [LARGE SCALE GENOMIC DNA]</scope>
    <source>
        <strain evidence="11 12">MB42</strain>
    </source>
</reference>
<dbReference type="VEuPathDB" id="FungiDB:SeMB42_g05342"/>
<protein>
    <recommendedName>
        <fullName evidence="9">Nuclear pore complex protein Nup85</fullName>
    </recommendedName>
</protein>
<dbReference type="PANTHER" id="PTHR13373:SF21">
    <property type="entry name" value="NUCLEAR PORE COMPLEX PROTEIN NUP85"/>
    <property type="match status" value="1"/>
</dbReference>
<sequence>MQRGRMDVDAPSSALVDEIRESYENTAIPSLKLNICKQGTVRSSLLAYNRSLRARQGPWSDSIAVHPASRIPTELLRDDDRRKAASRHFEQDQQVYMVALKPFVESRVPFVKRTYSLFAKLQHPTKARAAGNSDSISHLMDIDDNDEDEPEGGGGTDHMVAISQVYRAELRYKAHDRDTDVSERSLFQSMHAVWELCEIIYLAPPGMPHAATPVAVQLQSWLNTTRRGAAPQTVTALNDTPAELLAQDARFWPYVHMCAMRGMHAIGQAMVERLPHYRDANTNNVKGPVHRLRQVLKQLSSPMTVADVDDRFIKIRDICSSVLSVHGLENIGTRAQDVDGFRVLFQILNGDERVILETAGDWREAFVALAMYSRPSIQAAELVELLGPLQSSRKDGSSNASMDLSNPVDAAMVSFIRGDMMAARRHCSKIDWWLVTHLFDVLDRYGRALVRSSGISSLWEADRFAHVSQRQDMREWTILNYAETLLPHPILYLVGVEYLSYCPNIGKAYMIETLLRHPPPSDGDSNNGRPTIHDLFEVCKKHGLDAVHKELHRVIAQRELSRGRLIPALTHYAQAGASSRATVVVYRTLQDYFIAGTKLPDGIVSIPSSSAGTGRRIDIIPAIQFFNSYQHVRESYRHGEYKKAAATLVLLMSSGAAPARFWGMMLLDALPMLEGPEDVVFGVDDTYELMRCLEYVCVLHWNTGAEDVLDENGMTTVDGGNMHKRKELSLSSSDVDVMRAALARNLARAMVVELERQW</sequence>
<dbReference type="InterPro" id="IPR011502">
    <property type="entry name" value="Nucleoporin_Nup85"/>
</dbReference>
<keyword evidence="7 9" id="KW-0906">Nuclear pore complex</keyword>
<evidence type="ECO:0000256" key="9">
    <source>
        <dbReference type="RuleBase" id="RU365073"/>
    </source>
</evidence>
<dbReference type="AlphaFoldDB" id="A0A507CRZ1"/>
<keyword evidence="9" id="KW-0472">Membrane</keyword>
<keyword evidence="8 9" id="KW-0539">Nucleus</keyword>
<evidence type="ECO:0000256" key="10">
    <source>
        <dbReference type="SAM" id="MobiDB-lite"/>
    </source>
</evidence>
<dbReference type="Proteomes" id="UP000317494">
    <property type="component" value="Unassembled WGS sequence"/>
</dbReference>
<keyword evidence="3 9" id="KW-0813">Transport</keyword>
<comment type="function">
    <text evidence="9">Functions as a component of the nuclear pore complex (NPC).</text>
</comment>
<organism evidence="11 12">
    <name type="scientific">Synchytrium endobioticum</name>
    <dbReference type="NCBI Taxonomy" id="286115"/>
    <lineage>
        <taxon>Eukaryota</taxon>
        <taxon>Fungi</taxon>
        <taxon>Fungi incertae sedis</taxon>
        <taxon>Chytridiomycota</taxon>
        <taxon>Chytridiomycota incertae sedis</taxon>
        <taxon>Chytridiomycetes</taxon>
        <taxon>Synchytriales</taxon>
        <taxon>Synchytriaceae</taxon>
        <taxon>Synchytrium</taxon>
    </lineage>
</organism>
<dbReference type="GO" id="GO:0006606">
    <property type="term" value="P:protein import into nucleus"/>
    <property type="evidence" value="ECO:0007669"/>
    <property type="project" value="TreeGrafter"/>
</dbReference>
<comment type="similarity">
    <text evidence="2 9">Belongs to the nucleoporin Nup85 family.</text>
</comment>
<dbReference type="STRING" id="286115.A0A507CRZ1"/>
<evidence type="ECO:0000256" key="2">
    <source>
        <dbReference type="ARBA" id="ARBA00005573"/>
    </source>
</evidence>
<feature type="region of interest" description="Disordered" evidence="10">
    <location>
        <begin position="129"/>
        <end position="156"/>
    </location>
</feature>
<evidence type="ECO:0000256" key="5">
    <source>
        <dbReference type="ARBA" id="ARBA00022927"/>
    </source>
</evidence>
<accession>A0A507CRZ1</accession>
<dbReference type="PANTHER" id="PTHR13373">
    <property type="entry name" value="FROUNT PROTEIN-RELATED"/>
    <property type="match status" value="1"/>
</dbReference>
<comment type="subunit">
    <text evidence="9">Component of the nuclear pore complex (NPC).</text>
</comment>
<evidence type="ECO:0000313" key="11">
    <source>
        <dbReference type="EMBL" id="TPX41942.1"/>
    </source>
</evidence>
<feature type="compositionally biased region" description="Acidic residues" evidence="10">
    <location>
        <begin position="142"/>
        <end position="151"/>
    </location>
</feature>
<evidence type="ECO:0000256" key="4">
    <source>
        <dbReference type="ARBA" id="ARBA00022816"/>
    </source>
</evidence>
<keyword evidence="12" id="KW-1185">Reference proteome</keyword>
<evidence type="ECO:0000256" key="8">
    <source>
        <dbReference type="ARBA" id="ARBA00023242"/>
    </source>
</evidence>
<keyword evidence="6 9" id="KW-0811">Translocation</keyword>
<dbReference type="GO" id="GO:0031080">
    <property type="term" value="C:nuclear pore outer ring"/>
    <property type="evidence" value="ECO:0007669"/>
    <property type="project" value="TreeGrafter"/>
</dbReference>
<evidence type="ECO:0000256" key="6">
    <source>
        <dbReference type="ARBA" id="ARBA00023010"/>
    </source>
</evidence>
<dbReference type="EMBL" id="QEAN01000251">
    <property type="protein sequence ID" value="TPX41942.1"/>
    <property type="molecule type" value="Genomic_DNA"/>
</dbReference>
<comment type="subcellular location">
    <subcellularLocation>
        <location evidence="1 9">Nucleus</location>
        <location evidence="1 9">Nuclear pore complex</location>
    </subcellularLocation>
</comment>
<evidence type="ECO:0000256" key="7">
    <source>
        <dbReference type="ARBA" id="ARBA00023132"/>
    </source>
</evidence>
<evidence type="ECO:0000313" key="12">
    <source>
        <dbReference type="Proteomes" id="UP000317494"/>
    </source>
</evidence>
<proteinExistence type="inferred from homology"/>
<keyword evidence="5 9" id="KW-0653">Protein transport</keyword>
<gene>
    <name evidence="11" type="ORF">SeMB42_g05342</name>
</gene>